<reference evidence="3" key="1">
    <citation type="submission" date="2023-03" db="EMBL/GenBank/DDBJ databases">
        <title>Massive genome expansion in bonnet fungi (Mycena s.s.) driven by repeated elements and novel gene families across ecological guilds.</title>
        <authorList>
            <consortium name="Lawrence Berkeley National Laboratory"/>
            <person name="Harder C.B."/>
            <person name="Miyauchi S."/>
            <person name="Viragh M."/>
            <person name="Kuo A."/>
            <person name="Thoen E."/>
            <person name="Andreopoulos B."/>
            <person name="Lu D."/>
            <person name="Skrede I."/>
            <person name="Drula E."/>
            <person name="Henrissat B."/>
            <person name="Morin E."/>
            <person name="Kohler A."/>
            <person name="Barry K."/>
            <person name="LaButti K."/>
            <person name="Morin E."/>
            <person name="Salamov A."/>
            <person name="Lipzen A."/>
            <person name="Mereny Z."/>
            <person name="Hegedus B."/>
            <person name="Baldrian P."/>
            <person name="Stursova M."/>
            <person name="Weitz H."/>
            <person name="Taylor A."/>
            <person name="Grigoriev I.V."/>
            <person name="Nagy L.G."/>
            <person name="Martin F."/>
            <person name="Kauserud H."/>
        </authorList>
    </citation>
    <scope>NUCLEOTIDE SEQUENCE</scope>
    <source>
        <strain evidence="3">CBHHK067</strain>
    </source>
</reference>
<keyword evidence="1" id="KW-0472">Membrane</keyword>
<dbReference type="EMBL" id="JARKIE010000695">
    <property type="protein sequence ID" value="KAJ7620776.1"/>
    <property type="molecule type" value="Genomic_DNA"/>
</dbReference>
<evidence type="ECO:0000256" key="1">
    <source>
        <dbReference type="SAM" id="Phobius"/>
    </source>
</evidence>
<keyword evidence="1" id="KW-1133">Transmembrane helix</keyword>
<proteinExistence type="predicted"/>
<dbReference type="AlphaFoldDB" id="A0AAD7BH93"/>
<keyword evidence="4" id="KW-1185">Reference proteome</keyword>
<organism evidence="3 4">
    <name type="scientific">Mycena rosella</name>
    <name type="common">Pink bonnet</name>
    <name type="synonym">Agaricus rosellus</name>
    <dbReference type="NCBI Taxonomy" id="1033263"/>
    <lineage>
        <taxon>Eukaryota</taxon>
        <taxon>Fungi</taxon>
        <taxon>Dikarya</taxon>
        <taxon>Basidiomycota</taxon>
        <taxon>Agaricomycotina</taxon>
        <taxon>Agaricomycetes</taxon>
        <taxon>Agaricomycetidae</taxon>
        <taxon>Agaricales</taxon>
        <taxon>Marasmiineae</taxon>
        <taxon>Mycenaceae</taxon>
        <taxon>Mycena</taxon>
    </lineage>
</organism>
<accession>A0AAD7BH93</accession>
<dbReference type="Proteomes" id="UP001221757">
    <property type="component" value="Unassembled WGS sequence"/>
</dbReference>
<evidence type="ECO:0000313" key="4">
    <source>
        <dbReference type="Proteomes" id="UP001221757"/>
    </source>
</evidence>
<feature type="transmembrane region" description="Helical" evidence="1">
    <location>
        <begin position="120"/>
        <end position="141"/>
    </location>
</feature>
<protein>
    <recommendedName>
        <fullName evidence="2">DUF6535 domain-containing protein</fullName>
    </recommendedName>
</protein>
<dbReference type="Pfam" id="PF20153">
    <property type="entry name" value="DUF6535"/>
    <property type="match status" value="1"/>
</dbReference>
<feature type="transmembrane region" description="Helical" evidence="1">
    <location>
        <begin position="162"/>
        <end position="179"/>
    </location>
</feature>
<dbReference type="InterPro" id="IPR045338">
    <property type="entry name" value="DUF6535"/>
</dbReference>
<keyword evidence="1" id="KW-0812">Transmembrane</keyword>
<feature type="transmembrane region" description="Helical" evidence="1">
    <location>
        <begin position="44"/>
        <end position="66"/>
    </location>
</feature>
<feature type="non-terminal residue" evidence="3">
    <location>
        <position position="518"/>
    </location>
</feature>
<gene>
    <name evidence="3" type="ORF">B0H17DRAFT_1113446</name>
</gene>
<comment type="caution">
    <text evidence="3">The sequence shown here is derived from an EMBL/GenBank/DDBJ whole genome shotgun (WGS) entry which is preliminary data.</text>
</comment>
<feature type="domain" description="DUF6535" evidence="2">
    <location>
        <begin position="19"/>
        <end position="182"/>
    </location>
</feature>
<evidence type="ECO:0000313" key="3">
    <source>
        <dbReference type="EMBL" id="KAJ7620776.1"/>
    </source>
</evidence>
<name>A0AAD7BH93_MYCRO</name>
<sequence>MEDDNVKPVREDDPSEEMWSVYMNQVEKHNRVLVECWKADMNSILIFAGLFSASLTSFLVESYRTLSPPSPDPNQANLALVLQLVLSQSSGLNYTIPALVSSNSQQPTVPATSALICNTLWFLSLGFLCCALSATLVDQWARNYILATESRPSLHKRARISADSDIIHISLLLFFAGLVEFLRPINVAISNLMLGVLLLCGSLYLTRDCGEAAGPTFASMAEAREVDATEISQDRDERDFEAMRWTLSTLPEDSELGPFLGMIPRLGHLTLTLAHSRATTCLHAIWSLTMMAVPLSVPFTPASRDTLAFDEETLNHIRAAKTQIPSVADCADSTASVVARSLLDMFTDMATALEDELASFCGPAIALSSAENPTTPVFYVVTEALWKSTEDLFEVVGILSSGGSTEEGRALSSEALEYVRTFQRLLNGRTIPDAQLRIHLIRSPSLPHEAFNTLRRLFIRFASWDAAPCGIINILLGLSGSGWTIRVCNESTGIINHYFNALPIPTTPMSAEGYLHLD</sequence>
<evidence type="ECO:0000259" key="2">
    <source>
        <dbReference type="Pfam" id="PF20153"/>
    </source>
</evidence>